<gene>
    <name evidence="2" type="ORF">GCM10011289_27840</name>
</gene>
<feature type="transmembrane region" description="Helical" evidence="1">
    <location>
        <begin position="21"/>
        <end position="38"/>
    </location>
</feature>
<evidence type="ECO:0000313" key="2">
    <source>
        <dbReference type="EMBL" id="GGY22475.1"/>
    </source>
</evidence>
<keyword evidence="1" id="KW-0812">Transmembrane</keyword>
<dbReference type="AlphaFoldDB" id="A0A918P5B9"/>
<sequence>MFSQRANNAERLAARRDLGDVAIVIMAVLTAPTTAWQGEISLRPQSRNTGRVFIMAAMPAFWISSEISMAAFQVAT</sequence>
<comment type="caution">
    <text evidence="2">The sequence shown here is derived from an EMBL/GenBank/DDBJ whole genome shotgun (WGS) entry which is preliminary data.</text>
</comment>
<dbReference type="EMBL" id="BMYX01000017">
    <property type="protein sequence ID" value="GGY22475.1"/>
    <property type="molecule type" value="Genomic_DNA"/>
</dbReference>
<dbReference type="Proteomes" id="UP000645257">
    <property type="component" value="Unassembled WGS sequence"/>
</dbReference>
<accession>A0A918P5B9</accession>
<keyword evidence="1" id="KW-1133">Transmembrane helix</keyword>
<keyword evidence="1" id="KW-0472">Membrane</keyword>
<reference evidence="2" key="2">
    <citation type="submission" date="2020-09" db="EMBL/GenBank/DDBJ databases">
        <authorList>
            <person name="Sun Q."/>
            <person name="Kim S."/>
        </authorList>
    </citation>
    <scope>NUCLEOTIDE SEQUENCE</scope>
    <source>
        <strain evidence="2">KCTC 32182</strain>
    </source>
</reference>
<keyword evidence="3" id="KW-1185">Reference proteome</keyword>
<evidence type="ECO:0000313" key="3">
    <source>
        <dbReference type="Proteomes" id="UP000645257"/>
    </source>
</evidence>
<name>A0A918P5B9_9NEIS</name>
<reference evidence="2" key="1">
    <citation type="journal article" date="2014" name="Int. J. Syst. Evol. Microbiol.">
        <title>Complete genome sequence of Corynebacterium casei LMG S-19264T (=DSM 44701T), isolated from a smear-ripened cheese.</title>
        <authorList>
            <consortium name="US DOE Joint Genome Institute (JGI-PGF)"/>
            <person name="Walter F."/>
            <person name="Albersmeier A."/>
            <person name="Kalinowski J."/>
            <person name="Ruckert C."/>
        </authorList>
    </citation>
    <scope>NUCLEOTIDE SEQUENCE</scope>
    <source>
        <strain evidence="2">KCTC 32182</strain>
    </source>
</reference>
<protein>
    <submittedName>
        <fullName evidence="2">Uncharacterized protein</fullName>
    </submittedName>
</protein>
<feature type="transmembrane region" description="Helical" evidence="1">
    <location>
        <begin position="50"/>
        <end position="72"/>
    </location>
</feature>
<proteinExistence type="predicted"/>
<organism evidence="2 3">
    <name type="scientific">Paludibacterium paludis</name>
    <dbReference type="NCBI Taxonomy" id="1225769"/>
    <lineage>
        <taxon>Bacteria</taxon>
        <taxon>Pseudomonadati</taxon>
        <taxon>Pseudomonadota</taxon>
        <taxon>Betaproteobacteria</taxon>
        <taxon>Neisseriales</taxon>
        <taxon>Chromobacteriaceae</taxon>
        <taxon>Paludibacterium</taxon>
    </lineage>
</organism>
<evidence type="ECO:0000256" key="1">
    <source>
        <dbReference type="SAM" id="Phobius"/>
    </source>
</evidence>